<dbReference type="Gene3D" id="3.40.50.10490">
    <property type="entry name" value="Glucose-6-phosphate isomerase like protein, domain 1"/>
    <property type="match status" value="1"/>
</dbReference>
<dbReference type="GO" id="GO:0003700">
    <property type="term" value="F:DNA-binding transcription factor activity"/>
    <property type="evidence" value="ECO:0007669"/>
    <property type="project" value="InterPro"/>
</dbReference>
<evidence type="ECO:0000313" key="3">
    <source>
        <dbReference type="Proteomes" id="UP000824175"/>
    </source>
</evidence>
<reference evidence="2" key="1">
    <citation type="submission" date="2020-10" db="EMBL/GenBank/DDBJ databases">
        <authorList>
            <person name="Gilroy R."/>
        </authorList>
    </citation>
    <scope>NUCLEOTIDE SEQUENCE</scope>
    <source>
        <strain evidence="2">CHK195-11698</strain>
    </source>
</reference>
<dbReference type="Gene3D" id="1.10.10.10">
    <property type="entry name" value="Winged helix-like DNA-binding domain superfamily/Winged helix DNA-binding domain"/>
    <property type="match status" value="1"/>
</dbReference>
<dbReference type="InterPro" id="IPR000281">
    <property type="entry name" value="HTH_RpiR"/>
</dbReference>
<dbReference type="InterPro" id="IPR009057">
    <property type="entry name" value="Homeodomain-like_sf"/>
</dbReference>
<comment type="caution">
    <text evidence="2">The sequence shown here is derived from an EMBL/GenBank/DDBJ whole genome shotgun (WGS) entry which is preliminary data.</text>
</comment>
<dbReference type="InterPro" id="IPR046348">
    <property type="entry name" value="SIS_dom_sf"/>
</dbReference>
<accession>A0A9D1HR11</accession>
<dbReference type="PANTHER" id="PTHR30514:SF10">
    <property type="entry name" value="MURR_RPIR FAMILY TRANSCRIPTIONAL REGULATOR"/>
    <property type="match status" value="1"/>
</dbReference>
<gene>
    <name evidence="2" type="ORF">IAD15_09805</name>
</gene>
<dbReference type="GO" id="GO:0097367">
    <property type="term" value="F:carbohydrate derivative binding"/>
    <property type="evidence" value="ECO:0007669"/>
    <property type="project" value="InterPro"/>
</dbReference>
<evidence type="ECO:0000259" key="1">
    <source>
        <dbReference type="PROSITE" id="PS51071"/>
    </source>
</evidence>
<dbReference type="Proteomes" id="UP000824175">
    <property type="component" value="Unassembled WGS sequence"/>
</dbReference>
<reference evidence="2" key="2">
    <citation type="journal article" date="2021" name="PeerJ">
        <title>Extensive microbial diversity within the chicken gut microbiome revealed by metagenomics and culture.</title>
        <authorList>
            <person name="Gilroy R."/>
            <person name="Ravi A."/>
            <person name="Getino M."/>
            <person name="Pursley I."/>
            <person name="Horton D.L."/>
            <person name="Alikhan N.F."/>
            <person name="Baker D."/>
            <person name="Gharbi K."/>
            <person name="Hall N."/>
            <person name="Watson M."/>
            <person name="Adriaenssens E.M."/>
            <person name="Foster-Nyarko E."/>
            <person name="Jarju S."/>
            <person name="Secka A."/>
            <person name="Antonio M."/>
            <person name="Oren A."/>
            <person name="Chaudhuri R.R."/>
            <person name="La Ragione R."/>
            <person name="Hildebrand F."/>
            <person name="Pallen M.J."/>
        </authorList>
    </citation>
    <scope>NUCLEOTIDE SEQUENCE</scope>
    <source>
        <strain evidence="2">CHK195-11698</strain>
    </source>
</reference>
<dbReference type="GO" id="GO:1901135">
    <property type="term" value="P:carbohydrate derivative metabolic process"/>
    <property type="evidence" value="ECO:0007669"/>
    <property type="project" value="InterPro"/>
</dbReference>
<name>A0A9D1HR11_9FIRM</name>
<proteinExistence type="predicted"/>
<protein>
    <submittedName>
        <fullName evidence="2">MurR/RpiR family transcriptional regulator</fullName>
    </submittedName>
</protein>
<feature type="domain" description="HTH rpiR-type" evidence="1">
    <location>
        <begin position="4"/>
        <end position="80"/>
    </location>
</feature>
<dbReference type="InterPro" id="IPR047640">
    <property type="entry name" value="RpiR-like"/>
</dbReference>
<dbReference type="SUPFAM" id="SSF46689">
    <property type="entry name" value="Homeodomain-like"/>
    <property type="match status" value="1"/>
</dbReference>
<dbReference type="AlphaFoldDB" id="A0A9D1HR11"/>
<evidence type="ECO:0000313" key="2">
    <source>
        <dbReference type="EMBL" id="HIU14347.1"/>
    </source>
</evidence>
<dbReference type="SUPFAM" id="SSF53697">
    <property type="entry name" value="SIS domain"/>
    <property type="match status" value="1"/>
</dbReference>
<organism evidence="2 3">
    <name type="scientific">Candidatus Fimiplasma intestinipullorum</name>
    <dbReference type="NCBI Taxonomy" id="2840825"/>
    <lineage>
        <taxon>Bacteria</taxon>
        <taxon>Bacillati</taxon>
        <taxon>Bacillota</taxon>
        <taxon>Clostridia</taxon>
        <taxon>Eubacteriales</taxon>
        <taxon>Candidatus Fimiplasma</taxon>
    </lineage>
</organism>
<dbReference type="EMBL" id="DVMJ01000084">
    <property type="protein sequence ID" value="HIU14347.1"/>
    <property type="molecule type" value="Genomic_DNA"/>
</dbReference>
<dbReference type="InterPro" id="IPR036388">
    <property type="entry name" value="WH-like_DNA-bd_sf"/>
</dbReference>
<dbReference type="Pfam" id="PF01418">
    <property type="entry name" value="HTH_6"/>
    <property type="match status" value="1"/>
</dbReference>
<dbReference type="GO" id="GO:0003677">
    <property type="term" value="F:DNA binding"/>
    <property type="evidence" value="ECO:0007669"/>
    <property type="project" value="InterPro"/>
</dbReference>
<dbReference type="PROSITE" id="PS51071">
    <property type="entry name" value="HTH_RPIR"/>
    <property type="match status" value="1"/>
</dbReference>
<dbReference type="PANTHER" id="PTHR30514">
    <property type="entry name" value="GLUCOKINASE"/>
    <property type="match status" value="1"/>
</dbReference>
<sequence length="265" mass="30938">MFNLIIILLATLNSEPRDSNNYRIAKYIIDHLQTLEDCTLSDLAKHCFVANSSISRFCREIGFKDFNELKIQLIRFQMESKQATNKFHYQTMLGRSLVDSYLTSVIENLTYMVTPDMESRINQLAEDIERYEKVAAFGYMHSENAALSLQYDLQTSRKIIYTSLRFADQVDYLSHVSESDLIIIFSDMATYFQRVFARVKPFKDTLHKPKIYMVTGNEHSALEYVDTYIRYHSRHDYASHPYPLMVIASLISLAYASRCEMNVNF</sequence>